<feature type="domain" description="DDT" evidence="4">
    <location>
        <begin position="22"/>
        <end position="83"/>
    </location>
</feature>
<reference evidence="5 6" key="1">
    <citation type="journal article" date="2012" name="Genome Biol.">
        <title>The genome of the polar eukaryotic microalga coccomyxa subellipsoidea reveals traits of cold adaptation.</title>
        <authorList>
            <person name="Blanc G."/>
            <person name="Agarkova I."/>
            <person name="Grimwood J."/>
            <person name="Kuo A."/>
            <person name="Brueggeman A."/>
            <person name="Dunigan D."/>
            <person name="Gurnon J."/>
            <person name="Ladunga I."/>
            <person name="Lindquist E."/>
            <person name="Lucas S."/>
            <person name="Pangilinan J."/>
            <person name="Proschold T."/>
            <person name="Salamov A."/>
            <person name="Schmutz J."/>
            <person name="Weeks D."/>
            <person name="Yamada T."/>
            <person name="Claverie J.M."/>
            <person name="Grigoriev I."/>
            <person name="Van Etten J."/>
            <person name="Lomsadze A."/>
            <person name="Borodovsky M."/>
        </authorList>
    </citation>
    <scope>NUCLEOTIDE SEQUENCE [LARGE SCALE GENOMIC DNA]</scope>
    <source>
        <strain evidence="5 6">C-169</strain>
    </source>
</reference>
<feature type="compositionally biased region" description="Low complexity" evidence="3">
    <location>
        <begin position="629"/>
        <end position="642"/>
    </location>
</feature>
<dbReference type="OrthoDB" id="303107at2759"/>
<feature type="region of interest" description="Disordered" evidence="3">
    <location>
        <begin position="943"/>
        <end position="1243"/>
    </location>
</feature>
<protein>
    <recommendedName>
        <fullName evidence="4">DDT domain-containing protein</fullName>
    </recommendedName>
</protein>
<dbReference type="GeneID" id="17044860"/>
<comment type="subcellular location">
    <subcellularLocation>
        <location evidence="1">Nucleus</location>
    </subcellularLocation>
</comment>
<evidence type="ECO:0000256" key="2">
    <source>
        <dbReference type="ARBA" id="ARBA00023242"/>
    </source>
</evidence>
<dbReference type="PANTHER" id="PTHR14296">
    <property type="entry name" value="REMODELING AND SPACING FACTOR 1"/>
    <property type="match status" value="1"/>
</dbReference>
<name>I0Z881_COCSC</name>
<dbReference type="GO" id="GO:0006355">
    <property type="term" value="P:regulation of DNA-templated transcription"/>
    <property type="evidence" value="ECO:0007669"/>
    <property type="project" value="InterPro"/>
</dbReference>
<feature type="compositionally biased region" description="Basic and acidic residues" evidence="3">
    <location>
        <begin position="283"/>
        <end position="338"/>
    </location>
</feature>
<feature type="compositionally biased region" description="Polar residues" evidence="3">
    <location>
        <begin position="876"/>
        <end position="886"/>
    </location>
</feature>
<dbReference type="STRING" id="574566.I0Z881"/>
<dbReference type="Proteomes" id="UP000007264">
    <property type="component" value="Unassembled WGS sequence"/>
</dbReference>
<feature type="compositionally biased region" description="Polar residues" evidence="3">
    <location>
        <begin position="1051"/>
        <end position="1063"/>
    </location>
</feature>
<feature type="compositionally biased region" description="Basic residues" evidence="3">
    <location>
        <begin position="522"/>
        <end position="533"/>
    </location>
</feature>
<evidence type="ECO:0000256" key="3">
    <source>
        <dbReference type="SAM" id="MobiDB-lite"/>
    </source>
</evidence>
<dbReference type="AlphaFoldDB" id="I0Z881"/>
<dbReference type="RefSeq" id="XP_005651394.1">
    <property type="nucleotide sequence ID" value="XM_005651337.1"/>
</dbReference>
<comment type="caution">
    <text evidence="5">The sequence shown here is derived from an EMBL/GenBank/DDBJ whole genome shotgun (WGS) entry which is preliminary data.</text>
</comment>
<feature type="compositionally biased region" description="Polar residues" evidence="3">
    <location>
        <begin position="985"/>
        <end position="996"/>
    </location>
</feature>
<dbReference type="Pfam" id="PF15612">
    <property type="entry name" value="WHIM1"/>
    <property type="match status" value="1"/>
</dbReference>
<feature type="compositionally biased region" description="Polar residues" evidence="3">
    <location>
        <begin position="846"/>
        <end position="859"/>
    </location>
</feature>
<feature type="compositionally biased region" description="Low complexity" evidence="3">
    <location>
        <begin position="1064"/>
        <end position="1080"/>
    </location>
</feature>
<dbReference type="EMBL" id="AGSI01000002">
    <property type="protein sequence ID" value="EIE26850.1"/>
    <property type="molecule type" value="Genomic_DNA"/>
</dbReference>
<feature type="compositionally biased region" description="Polar residues" evidence="3">
    <location>
        <begin position="951"/>
        <end position="976"/>
    </location>
</feature>
<dbReference type="KEGG" id="csl:COCSUDRAFT_39826"/>
<dbReference type="GO" id="GO:0031213">
    <property type="term" value="C:RSF complex"/>
    <property type="evidence" value="ECO:0007669"/>
    <property type="project" value="InterPro"/>
</dbReference>
<feature type="compositionally biased region" description="Polar residues" evidence="3">
    <location>
        <begin position="451"/>
        <end position="465"/>
    </location>
</feature>
<evidence type="ECO:0000313" key="5">
    <source>
        <dbReference type="EMBL" id="EIE26850.1"/>
    </source>
</evidence>
<feature type="compositionally biased region" description="Acidic residues" evidence="3">
    <location>
        <begin position="1167"/>
        <end position="1177"/>
    </location>
</feature>
<keyword evidence="6" id="KW-1185">Reference proteome</keyword>
<proteinExistence type="predicted"/>
<feature type="compositionally biased region" description="Low complexity" evidence="3">
    <location>
        <begin position="566"/>
        <end position="575"/>
    </location>
</feature>
<keyword evidence="2" id="KW-0539">Nucleus</keyword>
<evidence type="ECO:0000313" key="6">
    <source>
        <dbReference type="Proteomes" id="UP000007264"/>
    </source>
</evidence>
<accession>I0Z881</accession>
<evidence type="ECO:0000256" key="1">
    <source>
        <dbReference type="ARBA" id="ARBA00004123"/>
    </source>
</evidence>
<dbReference type="InterPro" id="IPR018501">
    <property type="entry name" value="DDT_dom"/>
</dbReference>
<feature type="region of interest" description="Disordered" evidence="3">
    <location>
        <begin position="824"/>
        <end position="911"/>
    </location>
</feature>
<dbReference type="InterPro" id="IPR028938">
    <property type="entry name" value="Rsf1-like"/>
</dbReference>
<feature type="compositionally biased region" description="Low complexity" evidence="3">
    <location>
        <begin position="860"/>
        <end position="871"/>
    </location>
</feature>
<dbReference type="eggNOG" id="KOG1472">
    <property type="taxonomic scope" value="Eukaryota"/>
</dbReference>
<feature type="region of interest" description="Disordered" evidence="3">
    <location>
        <begin position="266"/>
        <end position="645"/>
    </location>
</feature>
<sequence>MEPEIPEGIEEVEGDVDFLQLLRDSWELAAISQFCRIFSETLKIRPFSTDKLEAAILEPDEHGVFLSSLLYLLLRPAKETREPYIERESVVWEELLKRKLDAQWPQAFTAHPMAGGDFYTIDPVSRMNILYALCEWRLDECASVRDVIRQASENPETADQLRHEPIGEDSKGNRYFHFADDSEDCRLYREEAPRKRLGKKNKDKSDEALWETVCTTLEDMSDFAAKMSASRNKNDKALHDLLTTSVLPKLMDTVQARRKAEERAAALEAMPKKRSSRLQVLQIKKDEEERKKKEEDEERSRMEKERERLRKDRERELRLKARQDEEERLQRQAAELRRKLAGIHPDGPSREERYYRRLQQIDNGEIPSRGTRRCSSESRDVSASEPSKSQPQQQQQQGTLSEDAPEHNSPERKPTPPLPIPKFHQPLDFPMPPMGAMDAEPLSFNPHDEQPQSSAPWQQQHNPYRQQREGFQQEQQQQQQQQEAYGNPAGRQLRQRGGHPGQAARGRKREHSPGWSPMGLHVVKRHRALRTRPNRNTSALARFGKPLPPPRMDDYYEGSDLDLSSESEGPVYKPQSRADRSRRRQKDSDSDPDYEGERSERSGRSAKARAAAKRSTASNTARPGGGAQHQGFQSQQMQAQRMQEMEMQRRQLMARYQNASPAEQQLIKQQLLAQRQQQYLQQQQLQMAGMQGGAQPGMGAYDAQAKQAALRQQLQQQQRQEVLRLLGTLTPEQREQLSRLPPVAQNQFLGQLRQRHVEQQQVAAQEAARQHEMQQRMLASLNPQQMQQLQAMPKPQQQAALSSLTQRFAAQEQARLMQRQQAMQQMQQANGPMAQPMLHQQQQSQHGFTSLGFQQRSQESMPGSSGGMYSPRAIQGGQQQRSQFIPTQPMIPTGPPTNERSFAPHSAGNGVASDWARQAGMHPAMQKASAAFEPQAMSAPSMLEPLPVSFPPQSGSAAFSQGHPQQPVSGALTSMPSALRPGPSEQAQQQRTSSPFVPQEMQGASRPSVGQRVPGAEVAGRAALPGSPRYSAPVTTGQDKAQDAGDRAGAPTSQVTSGASQGSQPFQQAAVAAQPPEAGPSHSPPARPLSAGQSPGLLIITSAAPSTAVGLAEPSAPGAGVSPGDVAAEGSQGPRELFQQEEPVFPDSEEPEGRCPSPLPVSIDDFGQPDDLPDMMAEDLPWNSERSSPPEEPASTASAGDGAPQTGPDSGVPQEEPSSAGADVQVLELGETAPSEGNGLVQS</sequence>
<feature type="compositionally biased region" description="Low complexity" evidence="3">
    <location>
        <begin position="824"/>
        <end position="845"/>
    </location>
</feature>
<dbReference type="PANTHER" id="PTHR14296:SF3">
    <property type="entry name" value="DIKAR, ISOFORM F"/>
    <property type="match status" value="1"/>
</dbReference>
<feature type="compositionally biased region" description="Acidic residues" evidence="3">
    <location>
        <begin position="555"/>
        <end position="565"/>
    </location>
</feature>
<organism evidence="5 6">
    <name type="scientific">Coccomyxa subellipsoidea (strain C-169)</name>
    <name type="common">Green microalga</name>
    <dbReference type="NCBI Taxonomy" id="574566"/>
    <lineage>
        <taxon>Eukaryota</taxon>
        <taxon>Viridiplantae</taxon>
        <taxon>Chlorophyta</taxon>
        <taxon>core chlorophytes</taxon>
        <taxon>Trebouxiophyceae</taxon>
        <taxon>Trebouxiophyceae incertae sedis</taxon>
        <taxon>Coccomyxaceae</taxon>
        <taxon>Coccomyxa</taxon>
        <taxon>Coccomyxa subellipsoidea</taxon>
    </lineage>
</organism>
<feature type="compositionally biased region" description="Low complexity" evidence="3">
    <location>
        <begin position="469"/>
        <end position="483"/>
    </location>
</feature>
<gene>
    <name evidence="5" type="ORF">COCSUDRAFT_39826</name>
</gene>
<feature type="compositionally biased region" description="Basic and acidic residues" evidence="3">
    <location>
        <begin position="404"/>
        <end position="414"/>
    </location>
</feature>
<dbReference type="PROSITE" id="PS50827">
    <property type="entry name" value="DDT"/>
    <property type="match status" value="1"/>
</dbReference>
<feature type="compositionally biased region" description="Low complexity" evidence="3">
    <location>
        <begin position="613"/>
        <end position="622"/>
    </location>
</feature>
<dbReference type="InterPro" id="IPR028942">
    <property type="entry name" value="WHIM1_dom"/>
</dbReference>
<evidence type="ECO:0000259" key="4">
    <source>
        <dbReference type="PROSITE" id="PS50827"/>
    </source>
</evidence>